<reference evidence="1" key="1">
    <citation type="journal article" date="2020" name="mSystems">
        <title>Genome- and Community-Level Interaction Insights into Carbon Utilization and Element Cycling Functions of Hydrothermarchaeota in Hydrothermal Sediment.</title>
        <authorList>
            <person name="Zhou Z."/>
            <person name="Liu Y."/>
            <person name="Xu W."/>
            <person name="Pan J."/>
            <person name="Luo Z.H."/>
            <person name="Li M."/>
        </authorList>
    </citation>
    <scope>NUCLEOTIDE SEQUENCE [LARGE SCALE GENOMIC DNA]</scope>
    <source>
        <strain evidence="1">SpSt-658</strain>
    </source>
</reference>
<gene>
    <name evidence="1" type="ORF">ENU31_04895</name>
</gene>
<dbReference type="Pfam" id="PF04252">
    <property type="entry name" value="SFM1-like"/>
    <property type="match status" value="1"/>
</dbReference>
<sequence>MLSFLIVIEHLEPCLNKWLLTEYEFVTKIYGSRVIFTNVKNEEHHRILSRYAKVYSISATDMLKDLDSVIVLDPEANKELEPEELMNTKYVILGGIMGDHPPRRRTKLYITSKLPRSRARNLGKLQYTIFGAAYVLKQIELGKKVHDIKFIYGLDIKKILGNNVEVNIHLPYAFPLDDNGNIVLPNNYLEIVTNHLIVHESRILTTTVKDNIC</sequence>
<dbReference type="CDD" id="cd18090">
    <property type="entry name" value="Arginine_MT_Sfm1"/>
    <property type="match status" value="1"/>
</dbReference>
<dbReference type="InterPro" id="IPR007364">
    <property type="entry name" value="SFM1-like"/>
</dbReference>
<dbReference type="PANTHER" id="PTHR35517">
    <property type="entry name" value="PROTEIN ARGININE N-METHYLTRANSFERASE SFM1"/>
    <property type="match status" value="1"/>
</dbReference>
<comment type="caution">
    <text evidence="1">The sequence shown here is derived from an EMBL/GenBank/DDBJ whole genome shotgun (WGS) entry which is preliminary data.</text>
</comment>
<dbReference type="GO" id="GO:0035241">
    <property type="term" value="F:protein-arginine omega-N monomethyltransferase activity"/>
    <property type="evidence" value="ECO:0007669"/>
    <property type="project" value="TreeGrafter"/>
</dbReference>
<dbReference type="AlphaFoldDB" id="A0A7C4D178"/>
<dbReference type="EMBL" id="DTCA01000151">
    <property type="protein sequence ID" value="HGM07726.1"/>
    <property type="molecule type" value="Genomic_DNA"/>
</dbReference>
<organism evidence="1">
    <name type="scientific">Ignisphaera aggregans</name>
    <dbReference type="NCBI Taxonomy" id="334771"/>
    <lineage>
        <taxon>Archaea</taxon>
        <taxon>Thermoproteota</taxon>
        <taxon>Thermoprotei</taxon>
        <taxon>Desulfurococcales</taxon>
        <taxon>Desulfurococcaceae</taxon>
        <taxon>Ignisphaera</taxon>
    </lineage>
</organism>
<dbReference type="PANTHER" id="PTHR35517:SF1">
    <property type="entry name" value="PROTEIN ARGININE N-METHYLTRANSFERASE SFM1"/>
    <property type="match status" value="1"/>
</dbReference>
<accession>A0A7C4D178</accession>
<proteinExistence type="predicted"/>
<evidence type="ECO:0000313" key="1">
    <source>
        <dbReference type="EMBL" id="HGM07726.1"/>
    </source>
</evidence>
<name>A0A7C4D178_9CREN</name>
<protein>
    <submittedName>
        <fullName evidence="1">Uncharacterized protein</fullName>
    </submittedName>
</protein>